<dbReference type="RefSeq" id="WP_335422669.1">
    <property type="nucleotide sequence ID" value="NZ_JBALHR010000005.1"/>
</dbReference>
<proteinExistence type="inferred from homology"/>
<feature type="transmembrane region" description="Helical" evidence="9">
    <location>
        <begin position="96"/>
        <end position="116"/>
    </location>
</feature>
<keyword evidence="5" id="KW-0029">Amino-acid transport</keyword>
<evidence type="ECO:0000256" key="7">
    <source>
        <dbReference type="ARBA" id="ARBA00023136"/>
    </source>
</evidence>
<reference evidence="10" key="1">
    <citation type="submission" date="2024-02" db="EMBL/GenBank/DDBJ databases">
        <title>Genome sequences of strain Gemmobacter sp. JM10B15.</title>
        <authorList>
            <person name="Zhang M."/>
        </authorList>
    </citation>
    <scope>NUCLEOTIDE SEQUENCE</scope>
    <source>
        <strain evidence="10">JM10B15</strain>
    </source>
</reference>
<keyword evidence="2" id="KW-0813">Transport</keyword>
<keyword evidence="6 9" id="KW-1133">Transmembrane helix</keyword>
<dbReference type="PANTHER" id="PTHR11795">
    <property type="entry name" value="BRANCHED-CHAIN AMINO ACID TRANSPORT SYSTEM PERMEASE PROTEIN LIVH"/>
    <property type="match status" value="1"/>
</dbReference>
<keyword evidence="4 9" id="KW-0812">Transmembrane</keyword>
<dbReference type="InterPro" id="IPR052157">
    <property type="entry name" value="BCAA_transport_permease"/>
</dbReference>
<dbReference type="Proteomes" id="UP001431963">
    <property type="component" value="Unassembled WGS sequence"/>
</dbReference>
<sequence length="289" mass="30121">MNVWIETLMNGLMLGGLYALFGLGLSLIFGVMRIANIAHGELVIGGAFMAFSIAGAVPLPPIMLVALVTALMFALGWAVQSALVNRVLGSDPLRPLLLTFGLSVLTQNLLVELFGADSRSLDIGSFKTAALTLGTLSVGLLPLVTFGLTLLLFALLHWGLHHSAVGRVVRATADDPEIVALMGVNRKQVFAGVMALSAALAALAGMLLAMRSTVTPFSGAERLLIAFEVVVIGGLGSIWASLAGGLALGLVHAVSFRADPASGLLYGHILLLAILLIRPEGLAGKRRTR</sequence>
<comment type="similarity">
    <text evidence="8">Belongs to the binding-protein-dependent transport system permease family. LivHM subfamily.</text>
</comment>
<feature type="transmembrane region" description="Helical" evidence="9">
    <location>
        <begin position="64"/>
        <end position="84"/>
    </location>
</feature>
<evidence type="ECO:0000256" key="6">
    <source>
        <dbReference type="ARBA" id="ARBA00022989"/>
    </source>
</evidence>
<evidence type="ECO:0000256" key="9">
    <source>
        <dbReference type="SAM" id="Phobius"/>
    </source>
</evidence>
<feature type="transmembrane region" description="Helical" evidence="9">
    <location>
        <begin position="260"/>
        <end position="277"/>
    </location>
</feature>
<keyword evidence="3" id="KW-1003">Cell membrane</keyword>
<evidence type="ECO:0000256" key="2">
    <source>
        <dbReference type="ARBA" id="ARBA00022448"/>
    </source>
</evidence>
<feature type="transmembrane region" description="Helical" evidence="9">
    <location>
        <begin position="12"/>
        <end position="31"/>
    </location>
</feature>
<feature type="transmembrane region" description="Helical" evidence="9">
    <location>
        <begin position="222"/>
        <end position="248"/>
    </location>
</feature>
<evidence type="ECO:0000256" key="3">
    <source>
        <dbReference type="ARBA" id="ARBA00022475"/>
    </source>
</evidence>
<dbReference type="PANTHER" id="PTHR11795:SF445">
    <property type="entry name" value="AMINO ACID ABC TRANSPORTER PERMEASE PROTEIN"/>
    <property type="match status" value="1"/>
</dbReference>
<evidence type="ECO:0000256" key="1">
    <source>
        <dbReference type="ARBA" id="ARBA00004651"/>
    </source>
</evidence>
<feature type="transmembrane region" description="Helical" evidence="9">
    <location>
        <begin position="189"/>
        <end position="210"/>
    </location>
</feature>
<feature type="transmembrane region" description="Helical" evidence="9">
    <location>
        <begin position="128"/>
        <end position="156"/>
    </location>
</feature>
<comment type="caution">
    <text evidence="10">The sequence shown here is derived from an EMBL/GenBank/DDBJ whole genome shotgun (WGS) entry which is preliminary data.</text>
</comment>
<evidence type="ECO:0000256" key="5">
    <source>
        <dbReference type="ARBA" id="ARBA00022970"/>
    </source>
</evidence>
<keyword evidence="11" id="KW-1185">Reference proteome</keyword>
<evidence type="ECO:0000313" key="10">
    <source>
        <dbReference type="EMBL" id="MEH7828586.1"/>
    </source>
</evidence>
<dbReference type="CDD" id="cd06582">
    <property type="entry name" value="TM_PBP1_LivH_like"/>
    <property type="match status" value="1"/>
</dbReference>
<evidence type="ECO:0000313" key="11">
    <source>
        <dbReference type="Proteomes" id="UP001431963"/>
    </source>
</evidence>
<dbReference type="EMBL" id="JBALHR010000005">
    <property type="protein sequence ID" value="MEH7828586.1"/>
    <property type="molecule type" value="Genomic_DNA"/>
</dbReference>
<organism evidence="10 11">
    <name type="scientific">Gemmobacter denitrificans</name>
    <dbReference type="NCBI Taxonomy" id="3123040"/>
    <lineage>
        <taxon>Bacteria</taxon>
        <taxon>Pseudomonadati</taxon>
        <taxon>Pseudomonadota</taxon>
        <taxon>Alphaproteobacteria</taxon>
        <taxon>Rhodobacterales</taxon>
        <taxon>Paracoccaceae</taxon>
        <taxon>Gemmobacter</taxon>
    </lineage>
</organism>
<evidence type="ECO:0000256" key="8">
    <source>
        <dbReference type="ARBA" id="ARBA00037998"/>
    </source>
</evidence>
<protein>
    <submittedName>
        <fullName evidence="10">Branched-chain amino acid ABC transporter permease</fullName>
    </submittedName>
</protein>
<evidence type="ECO:0000256" key="4">
    <source>
        <dbReference type="ARBA" id="ARBA00022692"/>
    </source>
</evidence>
<name>A0ABU8BV58_9RHOB</name>
<comment type="subcellular location">
    <subcellularLocation>
        <location evidence="1">Cell membrane</location>
        <topology evidence="1">Multi-pass membrane protein</topology>
    </subcellularLocation>
</comment>
<dbReference type="InterPro" id="IPR001851">
    <property type="entry name" value="ABC_transp_permease"/>
</dbReference>
<dbReference type="Pfam" id="PF02653">
    <property type="entry name" value="BPD_transp_2"/>
    <property type="match status" value="1"/>
</dbReference>
<keyword evidence="7 9" id="KW-0472">Membrane</keyword>
<accession>A0ABU8BV58</accession>
<gene>
    <name evidence="10" type="ORF">V6590_10530</name>
</gene>